<evidence type="ECO:0000256" key="1">
    <source>
        <dbReference type="ARBA" id="ARBA00005417"/>
    </source>
</evidence>
<dbReference type="InterPro" id="IPR003593">
    <property type="entry name" value="AAA+_ATPase"/>
</dbReference>
<evidence type="ECO:0000259" key="6">
    <source>
        <dbReference type="PROSITE" id="PS50893"/>
    </source>
</evidence>
<dbReference type="Proteomes" id="UP000243077">
    <property type="component" value="Chromosome"/>
</dbReference>
<dbReference type="Gene3D" id="3.40.50.300">
    <property type="entry name" value="P-loop containing nucleotide triphosphate hydrolases"/>
    <property type="match status" value="1"/>
</dbReference>
<evidence type="ECO:0000313" key="8">
    <source>
        <dbReference type="Proteomes" id="UP000243077"/>
    </source>
</evidence>
<dbReference type="Pfam" id="PF00005">
    <property type="entry name" value="ABC_tran"/>
    <property type="match status" value="1"/>
</dbReference>
<comment type="similarity">
    <text evidence="1">Belongs to the ABC transporter superfamily.</text>
</comment>
<dbReference type="AlphaFoldDB" id="A0A2L2BRC8"/>
<keyword evidence="8" id="KW-1185">Reference proteome</keyword>
<dbReference type="SMART" id="SM00382">
    <property type="entry name" value="AAA"/>
    <property type="match status" value="1"/>
</dbReference>
<proteinExistence type="inferred from homology"/>
<sequence length="350" mass="37149">MTTSTTDTTAPHAVVSDSATDGPFAIQTEGLTKKFGSQAAVEDLSLAVPRGSVFGFLGPNGSGKTTTIRMLLGLAEASSGTINVLGHDIPRHLEHALPKVGALVEGPAFYPYLSGRKNLIRMDAADRFSDAQSRAERVDYALARVGLTAAAEKKAGAYSLGMKQRLGLANALLKPRDLLILDEPTNGLDPQGTREVRHLIRSLADEGITIFLSSHLLVEIEQLCSHVAVMNLGSLLAQGSLDELRSHAEPRLVIEVDDVARAKSVLSQHHIIATTKNPTRNEGNTSGHPRATTAGMVTTLVATVSVDTNAASINQELVAAGIGVSGFRIERPSLEEYFVELTGEGFDVAR</sequence>
<gene>
    <name evidence="7" type="ORF">C3B54_111237</name>
</gene>
<dbReference type="PROSITE" id="PS50893">
    <property type="entry name" value="ABC_TRANSPORTER_2"/>
    <property type="match status" value="1"/>
</dbReference>
<dbReference type="InterPro" id="IPR003439">
    <property type="entry name" value="ABC_transporter-like_ATP-bd"/>
</dbReference>
<evidence type="ECO:0000256" key="2">
    <source>
        <dbReference type="ARBA" id="ARBA00022448"/>
    </source>
</evidence>
<dbReference type="PANTHER" id="PTHR43335">
    <property type="entry name" value="ABC TRANSPORTER, ATP-BINDING PROTEIN"/>
    <property type="match status" value="1"/>
</dbReference>
<dbReference type="SUPFAM" id="SSF52540">
    <property type="entry name" value="P-loop containing nucleoside triphosphate hydrolases"/>
    <property type="match status" value="1"/>
</dbReference>
<feature type="domain" description="ABC transporter" evidence="6">
    <location>
        <begin position="26"/>
        <end position="257"/>
    </location>
</feature>
<dbReference type="InterPro" id="IPR017871">
    <property type="entry name" value="ABC_transporter-like_CS"/>
</dbReference>
<evidence type="ECO:0000256" key="4">
    <source>
        <dbReference type="ARBA" id="ARBA00022840"/>
    </source>
</evidence>
<evidence type="ECO:0000256" key="5">
    <source>
        <dbReference type="SAM" id="MobiDB-lite"/>
    </source>
</evidence>
<evidence type="ECO:0000313" key="7">
    <source>
        <dbReference type="EMBL" id="AVG24187.1"/>
    </source>
</evidence>
<protein>
    <submittedName>
        <fullName evidence="7">ABC-2 transporter ATP-binding protein</fullName>
    </submittedName>
</protein>
<keyword evidence="4 7" id="KW-0067">ATP-binding</keyword>
<dbReference type="PROSITE" id="PS00211">
    <property type="entry name" value="ABC_TRANSPORTER_1"/>
    <property type="match status" value="1"/>
</dbReference>
<feature type="region of interest" description="Disordered" evidence="5">
    <location>
        <begin position="1"/>
        <end position="20"/>
    </location>
</feature>
<dbReference type="GO" id="GO:0016887">
    <property type="term" value="F:ATP hydrolysis activity"/>
    <property type="evidence" value="ECO:0007669"/>
    <property type="project" value="InterPro"/>
</dbReference>
<dbReference type="EMBL" id="CP026923">
    <property type="protein sequence ID" value="AVG24187.1"/>
    <property type="molecule type" value="Genomic_DNA"/>
</dbReference>
<dbReference type="InterPro" id="IPR027417">
    <property type="entry name" value="P-loop_NTPase"/>
</dbReference>
<reference evidence="7 8" key="1">
    <citation type="submission" date="2018-02" db="EMBL/GenBank/DDBJ databases">
        <title>Complete genome of the streamlined marine actinobacterium Pontimonas salivibrio CL-TW6 adapted to coastal planktonic lifestype.</title>
        <authorList>
            <person name="Cho B.C."/>
            <person name="Hardies S.C."/>
            <person name="Jang G.I."/>
            <person name="Hwang C.Y."/>
        </authorList>
    </citation>
    <scope>NUCLEOTIDE SEQUENCE [LARGE SCALE GENOMIC DNA]</scope>
    <source>
        <strain evidence="7 8">CL-TW6</strain>
    </source>
</reference>
<dbReference type="PANTHER" id="PTHR43335:SF4">
    <property type="entry name" value="ABC TRANSPORTER, ATP-BINDING PROTEIN"/>
    <property type="match status" value="1"/>
</dbReference>
<name>A0A2L2BRC8_9MICO</name>
<dbReference type="GO" id="GO:0005524">
    <property type="term" value="F:ATP binding"/>
    <property type="evidence" value="ECO:0007669"/>
    <property type="project" value="UniProtKB-KW"/>
</dbReference>
<keyword evidence="2" id="KW-0813">Transport</keyword>
<keyword evidence="3" id="KW-0547">Nucleotide-binding</keyword>
<organism evidence="7 8">
    <name type="scientific">Pontimonas salivibrio</name>
    <dbReference type="NCBI Taxonomy" id="1159327"/>
    <lineage>
        <taxon>Bacteria</taxon>
        <taxon>Bacillati</taxon>
        <taxon>Actinomycetota</taxon>
        <taxon>Actinomycetes</taxon>
        <taxon>Micrococcales</taxon>
        <taxon>Microbacteriaceae</taxon>
        <taxon>Pontimonas</taxon>
    </lineage>
</organism>
<evidence type="ECO:0000256" key="3">
    <source>
        <dbReference type="ARBA" id="ARBA00022741"/>
    </source>
</evidence>
<dbReference type="KEGG" id="psai:C3B54_111237"/>
<accession>A0A2L2BRC8</accession>